<reference evidence="1 2" key="1">
    <citation type="journal article" date="2019" name="Commun. Biol.">
        <title>The bagworm genome reveals a unique fibroin gene that provides high tensile strength.</title>
        <authorList>
            <person name="Kono N."/>
            <person name="Nakamura H."/>
            <person name="Ohtoshi R."/>
            <person name="Tomita M."/>
            <person name="Numata K."/>
            <person name="Arakawa K."/>
        </authorList>
    </citation>
    <scope>NUCLEOTIDE SEQUENCE [LARGE SCALE GENOMIC DNA]</scope>
</reference>
<comment type="caution">
    <text evidence="1">The sequence shown here is derived from an EMBL/GenBank/DDBJ whole genome shotgun (WGS) entry which is preliminary data.</text>
</comment>
<gene>
    <name evidence="1" type="ORF">EVAR_95076_1</name>
</gene>
<proteinExistence type="predicted"/>
<dbReference type="EMBL" id="BGZK01000487">
    <property type="protein sequence ID" value="GBP46614.1"/>
    <property type="molecule type" value="Genomic_DNA"/>
</dbReference>
<accession>A0A4C1W904</accession>
<name>A0A4C1W904_EUMVA</name>
<evidence type="ECO:0000313" key="1">
    <source>
        <dbReference type="EMBL" id="GBP46614.1"/>
    </source>
</evidence>
<dbReference type="AlphaFoldDB" id="A0A4C1W904"/>
<evidence type="ECO:0000313" key="2">
    <source>
        <dbReference type="Proteomes" id="UP000299102"/>
    </source>
</evidence>
<organism evidence="1 2">
    <name type="scientific">Eumeta variegata</name>
    <name type="common">Bagworm moth</name>
    <name type="synonym">Eumeta japonica</name>
    <dbReference type="NCBI Taxonomy" id="151549"/>
    <lineage>
        <taxon>Eukaryota</taxon>
        <taxon>Metazoa</taxon>
        <taxon>Ecdysozoa</taxon>
        <taxon>Arthropoda</taxon>
        <taxon>Hexapoda</taxon>
        <taxon>Insecta</taxon>
        <taxon>Pterygota</taxon>
        <taxon>Neoptera</taxon>
        <taxon>Endopterygota</taxon>
        <taxon>Lepidoptera</taxon>
        <taxon>Glossata</taxon>
        <taxon>Ditrysia</taxon>
        <taxon>Tineoidea</taxon>
        <taxon>Psychidae</taxon>
        <taxon>Oiketicinae</taxon>
        <taxon>Eumeta</taxon>
    </lineage>
</organism>
<dbReference type="Proteomes" id="UP000299102">
    <property type="component" value="Unassembled WGS sequence"/>
</dbReference>
<keyword evidence="2" id="KW-1185">Reference proteome</keyword>
<sequence>MVVFCRPNWGLFHRTFEWQTSTSHDYAMLANGHASPRRRVVVSGSSESMRCLCFVEIGNESAGNRLIRTIVVDCRRERIHREVVEENVVKPRRAVLTARTGPLSGV</sequence>
<protein>
    <submittedName>
        <fullName evidence="1">Uncharacterized protein</fullName>
    </submittedName>
</protein>